<comment type="caution">
    <text evidence="1">The sequence shown here is derived from an EMBL/GenBank/DDBJ whole genome shotgun (WGS) entry which is preliminary data.</text>
</comment>
<evidence type="ECO:0000313" key="1">
    <source>
        <dbReference type="EMBL" id="GBN90304.1"/>
    </source>
</evidence>
<evidence type="ECO:0000313" key="2">
    <source>
        <dbReference type="Proteomes" id="UP000499080"/>
    </source>
</evidence>
<proteinExistence type="predicted"/>
<sequence length="104" mass="12147">MDYIRYSHGIETLKLNIHLYSIPLVPRLVFFFADSSRKNEAPHSRRLQSAQLSLFAPHPFLQRHISDFLASFQGPILSRSFDVTLPLHRVPNWNLLMKCWILSS</sequence>
<protein>
    <submittedName>
        <fullName evidence="1">Uncharacterized protein</fullName>
    </submittedName>
</protein>
<gene>
    <name evidence="1" type="ORF">AVEN_113932_1</name>
</gene>
<keyword evidence="2" id="KW-1185">Reference proteome</keyword>
<dbReference type="EMBL" id="BGPR01023253">
    <property type="protein sequence ID" value="GBN90304.1"/>
    <property type="molecule type" value="Genomic_DNA"/>
</dbReference>
<dbReference type="Proteomes" id="UP000499080">
    <property type="component" value="Unassembled WGS sequence"/>
</dbReference>
<reference evidence="1 2" key="1">
    <citation type="journal article" date="2019" name="Sci. Rep.">
        <title>Orb-weaving spider Araneus ventricosus genome elucidates the spidroin gene catalogue.</title>
        <authorList>
            <person name="Kono N."/>
            <person name="Nakamura H."/>
            <person name="Ohtoshi R."/>
            <person name="Moran D.A.P."/>
            <person name="Shinohara A."/>
            <person name="Yoshida Y."/>
            <person name="Fujiwara M."/>
            <person name="Mori M."/>
            <person name="Tomita M."/>
            <person name="Arakawa K."/>
        </authorList>
    </citation>
    <scope>NUCLEOTIDE SEQUENCE [LARGE SCALE GENOMIC DNA]</scope>
</reference>
<dbReference type="AlphaFoldDB" id="A0A4Y2SPS4"/>
<accession>A0A4Y2SPS4</accession>
<organism evidence="1 2">
    <name type="scientific">Araneus ventricosus</name>
    <name type="common">Orbweaver spider</name>
    <name type="synonym">Epeira ventricosa</name>
    <dbReference type="NCBI Taxonomy" id="182803"/>
    <lineage>
        <taxon>Eukaryota</taxon>
        <taxon>Metazoa</taxon>
        <taxon>Ecdysozoa</taxon>
        <taxon>Arthropoda</taxon>
        <taxon>Chelicerata</taxon>
        <taxon>Arachnida</taxon>
        <taxon>Araneae</taxon>
        <taxon>Araneomorphae</taxon>
        <taxon>Entelegynae</taxon>
        <taxon>Araneoidea</taxon>
        <taxon>Araneidae</taxon>
        <taxon>Araneus</taxon>
    </lineage>
</organism>
<name>A0A4Y2SPS4_ARAVE</name>